<accession>A0A1T4SEU7</accession>
<dbReference type="SUPFAM" id="SSF50998">
    <property type="entry name" value="Quinoprotein alcohol dehydrogenase-like"/>
    <property type="match status" value="1"/>
</dbReference>
<dbReference type="RefSeq" id="WP_078759323.1">
    <property type="nucleotide sequence ID" value="NZ_FUXP01000017.1"/>
</dbReference>
<evidence type="ECO:0000256" key="4">
    <source>
        <dbReference type="SAM" id="MobiDB-lite"/>
    </source>
</evidence>
<dbReference type="PANTHER" id="PTHR32303">
    <property type="entry name" value="QUINOPROTEIN ALCOHOL DEHYDROGENASE (CYTOCHROME C)"/>
    <property type="match status" value="1"/>
</dbReference>
<feature type="transmembrane region" description="Helical" evidence="5">
    <location>
        <begin position="62"/>
        <end position="78"/>
    </location>
</feature>
<evidence type="ECO:0000313" key="7">
    <source>
        <dbReference type="EMBL" id="SKA26717.1"/>
    </source>
</evidence>
<keyword evidence="3" id="KW-0560">Oxidoreductase</keyword>
<dbReference type="InterPro" id="IPR011047">
    <property type="entry name" value="Quinoprotein_ADH-like_sf"/>
</dbReference>
<dbReference type="PANTHER" id="PTHR32303:SF4">
    <property type="entry name" value="QUINOPROTEIN GLUCOSE DEHYDROGENASE"/>
    <property type="match status" value="1"/>
</dbReference>
<dbReference type="InterPro" id="IPR017511">
    <property type="entry name" value="PQQ_mDH"/>
</dbReference>
<dbReference type="Proteomes" id="UP000190061">
    <property type="component" value="Unassembled WGS sequence"/>
</dbReference>
<evidence type="ECO:0000256" key="1">
    <source>
        <dbReference type="ARBA" id="ARBA00001931"/>
    </source>
</evidence>
<dbReference type="STRING" id="1122188.SAMN02745674_02798"/>
<organism evidence="7 8">
    <name type="scientific">Lysobacter spongiicola DSM 21749</name>
    <dbReference type="NCBI Taxonomy" id="1122188"/>
    <lineage>
        <taxon>Bacteria</taxon>
        <taxon>Pseudomonadati</taxon>
        <taxon>Pseudomonadota</taxon>
        <taxon>Gammaproteobacteria</taxon>
        <taxon>Lysobacterales</taxon>
        <taxon>Lysobacteraceae</taxon>
        <taxon>Novilysobacter</taxon>
    </lineage>
</organism>
<dbReference type="InterPro" id="IPR018391">
    <property type="entry name" value="PQQ_b-propeller_rpt"/>
</dbReference>
<dbReference type="AlphaFoldDB" id="A0A1T4SEU7"/>
<dbReference type="EMBL" id="FUXP01000017">
    <property type="protein sequence ID" value="SKA26717.1"/>
    <property type="molecule type" value="Genomic_DNA"/>
</dbReference>
<dbReference type="GO" id="GO:0008876">
    <property type="term" value="F:quinoprotein glucose dehydrogenase activity"/>
    <property type="evidence" value="ECO:0007669"/>
    <property type="project" value="TreeGrafter"/>
</dbReference>
<dbReference type="OrthoDB" id="9794322at2"/>
<evidence type="ECO:0000259" key="6">
    <source>
        <dbReference type="Pfam" id="PF01011"/>
    </source>
</evidence>
<dbReference type="CDD" id="cd10280">
    <property type="entry name" value="PQQ_mGDH"/>
    <property type="match status" value="1"/>
</dbReference>
<keyword evidence="8" id="KW-1185">Reference proteome</keyword>
<keyword evidence="5" id="KW-0472">Membrane</keyword>
<keyword evidence="5" id="KW-0812">Transmembrane</keyword>
<feature type="domain" description="Pyrrolo-quinoline quinone repeat" evidence="6">
    <location>
        <begin position="178"/>
        <end position="824"/>
    </location>
</feature>
<dbReference type="NCBIfam" id="TIGR03074">
    <property type="entry name" value="PQQ_membr_DH"/>
    <property type="match status" value="1"/>
</dbReference>
<protein>
    <submittedName>
        <fullName evidence="7">Quinoprotein glucose dehydrogenase</fullName>
    </submittedName>
</protein>
<feature type="transmembrane region" description="Helical" evidence="5">
    <location>
        <begin position="38"/>
        <end position="55"/>
    </location>
</feature>
<evidence type="ECO:0000256" key="3">
    <source>
        <dbReference type="ARBA" id="ARBA00023002"/>
    </source>
</evidence>
<evidence type="ECO:0000313" key="8">
    <source>
        <dbReference type="Proteomes" id="UP000190061"/>
    </source>
</evidence>
<feature type="region of interest" description="Disordered" evidence="4">
    <location>
        <begin position="285"/>
        <end position="328"/>
    </location>
</feature>
<feature type="transmembrane region" description="Helical" evidence="5">
    <location>
        <begin position="12"/>
        <end position="32"/>
    </location>
</feature>
<reference evidence="7 8" key="1">
    <citation type="submission" date="2017-02" db="EMBL/GenBank/DDBJ databases">
        <authorList>
            <person name="Peterson S.W."/>
        </authorList>
    </citation>
    <scope>NUCLEOTIDE SEQUENCE [LARGE SCALE GENOMIC DNA]</scope>
    <source>
        <strain evidence="7 8">DSM 21749</strain>
    </source>
</reference>
<name>A0A1T4SEU7_9GAMM</name>
<gene>
    <name evidence="7" type="ORF">SAMN02745674_02798</name>
</gene>
<dbReference type="GO" id="GO:0016020">
    <property type="term" value="C:membrane"/>
    <property type="evidence" value="ECO:0007669"/>
    <property type="project" value="InterPro"/>
</dbReference>
<dbReference type="Pfam" id="PF01011">
    <property type="entry name" value="PQQ"/>
    <property type="match status" value="1"/>
</dbReference>
<keyword evidence="5" id="KW-1133">Transmembrane helix</keyword>
<feature type="transmembrane region" description="Helical" evidence="5">
    <location>
        <begin position="130"/>
        <end position="149"/>
    </location>
</feature>
<dbReference type="InterPro" id="IPR002372">
    <property type="entry name" value="PQQ_rpt_dom"/>
</dbReference>
<comment type="similarity">
    <text evidence="2">Belongs to the bacterial PQQ dehydrogenase family.</text>
</comment>
<sequence length="853" mass="91717">MYSGQRSPALMVTAALMVAIGLVLLVGGIQLIALGGSWYYAIAGAGFLATGVLLLVRKPAALWLYAVLLLGSLAWAYWEAGLDWWPLAARLGVPFLLGCWLLTPWPRRGLFDRRNSPEPVQHRARSKGGWGAVLVAAGLVLAVSIASWFNDPHRIEGVVPQVADGPPAVTEGVPAGEWHAYGRTGHGQRYSPLDQITPENVDELEVAWEYRTGDVRGQPGDPVETTFEVTPLKIGDRLYLCTPHQSIIALDATTGEEVWRVDPQIQGELALQHLTCRGLSYHPGPTSDALAAGEEPSVNAATPQDAAPTRAVEDAPAAATTRQTPSGAPVAAFDLPTTDDCTARLFMPTADGRVIALNPDDGRICRGFGNGTGQIDLWANMPHVNPGSYYSTSPAVVTESLLIIGGTVLDNVSTTEPSGVIRAFDVDTGELVWNWDPANPGQTDPLPDGQTYTPTSPNSWSISSVDEKLGLVYVPMGNQPPDQWGGNRSPEVERISSSVVALDLETGALRWVFQTVHHDLWDYDVPSQPSLIDLTIDGRQVPALVQPTKQGEVFVLDRRSGEPLLPVTERPVPQGAAEGDWAAPTQPVSALSYDPPPLQGRDMFGASLFDQMACRISLHKLRYEGRYTPPSVEGSLIYPGNFGVFNWGSVAVDPVRQVTFTTPARLAFVSRLIPREDDSTLYVNEPADAKDAPPHSALPNLNENFGAPFAVEMGPFTSMLGLPCQEPPWGFVAVSDLTTGEHIWRHKNGTVRDASPLPLPFEMGVPSLGGPIMTAGGVAFLSGTLDYYVRGYDVDNGEELWRARLPAGGQATPMTYLGSDGRQYLLVIAGGHGSIDTRAGDHVIAYALPSVQR</sequence>
<dbReference type="Gene3D" id="2.140.10.10">
    <property type="entry name" value="Quinoprotein alcohol dehydrogenase-like superfamily"/>
    <property type="match status" value="2"/>
</dbReference>
<feature type="transmembrane region" description="Helical" evidence="5">
    <location>
        <begin position="84"/>
        <end position="103"/>
    </location>
</feature>
<evidence type="ECO:0000256" key="2">
    <source>
        <dbReference type="ARBA" id="ARBA00008156"/>
    </source>
</evidence>
<evidence type="ECO:0000256" key="5">
    <source>
        <dbReference type="SAM" id="Phobius"/>
    </source>
</evidence>
<dbReference type="GO" id="GO:0048038">
    <property type="term" value="F:quinone binding"/>
    <property type="evidence" value="ECO:0007669"/>
    <property type="project" value="InterPro"/>
</dbReference>
<proteinExistence type="inferred from homology"/>
<comment type="cofactor">
    <cofactor evidence="1">
        <name>pyrroloquinoline quinone</name>
        <dbReference type="ChEBI" id="CHEBI:58442"/>
    </cofactor>
</comment>
<dbReference type="SMART" id="SM00564">
    <property type="entry name" value="PQQ"/>
    <property type="match status" value="4"/>
</dbReference>